<evidence type="ECO:0000259" key="3">
    <source>
        <dbReference type="Pfam" id="PF00550"/>
    </source>
</evidence>
<dbReference type="GO" id="GO:0006633">
    <property type="term" value="P:fatty acid biosynthetic process"/>
    <property type="evidence" value="ECO:0007669"/>
    <property type="project" value="TreeGrafter"/>
</dbReference>
<dbReference type="SUPFAM" id="SSF51735">
    <property type="entry name" value="NAD(P)-binding Rossmann-fold domains"/>
    <property type="match status" value="1"/>
</dbReference>
<protein>
    <submittedName>
        <fullName evidence="6">Uncharacterized protein</fullName>
    </submittedName>
</protein>
<dbReference type="SUPFAM" id="SSF52777">
    <property type="entry name" value="CoA-dependent acyltransferases"/>
    <property type="match status" value="2"/>
</dbReference>
<dbReference type="InterPro" id="IPR013968">
    <property type="entry name" value="PKS_KR"/>
</dbReference>
<gene>
    <name evidence="6" type="ORF">MEDL_57471</name>
</gene>
<feature type="domain" description="Carrier" evidence="3">
    <location>
        <begin position="188"/>
        <end position="247"/>
    </location>
</feature>
<name>A0A8S3UHC4_MYTED</name>
<dbReference type="InterPro" id="IPR023213">
    <property type="entry name" value="CAT-like_dom_sf"/>
</dbReference>
<dbReference type="Proteomes" id="UP000683360">
    <property type="component" value="Unassembled WGS sequence"/>
</dbReference>
<evidence type="ECO:0000259" key="5">
    <source>
        <dbReference type="Pfam" id="PF08659"/>
    </source>
</evidence>
<dbReference type="PANTHER" id="PTHR43775">
    <property type="entry name" value="FATTY ACID SYNTHASE"/>
    <property type="match status" value="1"/>
</dbReference>
<dbReference type="InterPro" id="IPR036736">
    <property type="entry name" value="ACP-like_sf"/>
</dbReference>
<evidence type="ECO:0000313" key="7">
    <source>
        <dbReference type="Proteomes" id="UP000683360"/>
    </source>
</evidence>
<evidence type="ECO:0000256" key="2">
    <source>
        <dbReference type="ARBA" id="ARBA00022553"/>
    </source>
</evidence>
<proteinExistence type="predicted"/>
<dbReference type="Gene3D" id="3.30.559.10">
    <property type="entry name" value="Chloramphenicol acetyltransferase-like domain"/>
    <property type="match status" value="1"/>
</dbReference>
<dbReference type="Gene3D" id="1.10.1200.10">
    <property type="entry name" value="ACP-like"/>
    <property type="match status" value="1"/>
</dbReference>
<evidence type="ECO:0000313" key="6">
    <source>
        <dbReference type="EMBL" id="CAG2245478.1"/>
    </source>
</evidence>
<keyword evidence="7" id="KW-1185">Reference proteome</keyword>
<dbReference type="AlphaFoldDB" id="A0A8S3UHC4"/>
<dbReference type="Pfam" id="PF08659">
    <property type="entry name" value="KR"/>
    <property type="match status" value="1"/>
</dbReference>
<dbReference type="InterPro" id="IPR050091">
    <property type="entry name" value="PKS_NRPS_Biosynth_Enz"/>
</dbReference>
<dbReference type="InterPro" id="IPR036291">
    <property type="entry name" value="NAD(P)-bd_dom_sf"/>
</dbReference>
<dbReference type="Pfam" id="PF00668">
    <property type="entry name" value="Condensation"/>
    <property type="match status" value="1"/>
</dbReference>
<evidence type="ECO:0000256" key="1">
    <source>
        <dbReference type="ARBA" id="ARBA00022450"/>
    </source>
</evidence>
<dbReference type="GO" id="GO:0004312">
    <property type="term" value="F:fatty acid synthase activity"/>
    <property type="evidence" value="ECO:0007669"/>
    <property type="project" value="TreeGrafter"/>
</dbReference>
<reference evidence="6" key="1">
    <citation type="submission" date="2021-03" db="EMBL/GenBank/DDBJ databases">
        <authorList>
            <person name="Bekaert M."/>
        </authorList>
    </citation>
    <scope>NUCLEOTIDE SEQUENCE</scope>
</reference>
<dbReference type="InterPro" id="IPR001242">
    <property type="entry name" value="Condensation_dom"/>
</dbReference>
<dbReference type="Pfam" id="PF00550">
    <property type="entry name" value="PP-binding"/>
    <property type="match status" value="1"/>
</dbReference>
<dbReference type="SUPFAM" id="SSF47336">
    <property type="entry name" value="ACP-like"/>
    <property type="match status" value="1"/>
</dbReference>
<dbReference type="InterPro" id="IPR009081">
    <property type="entry name" value="PP-bd_ACP"/>
</dbReference>
<accession>A0A8S3UHC4</accession>
<feature type="domain" description="Ketoreductase (KR)" evidence="5">
    <location>
        <begin position="3"/>
        <end position="73"/>
    </location>
</feature>
<comment type="caution">
    <text evidence="6">The sequence shown here is derived from an EMBL/GenBank/DDBJ whole genome shotgun (WGS) entry which is preliminary data.</text>
</comment>
<organism evidence="6 7">
    <name type="scientific">Mytilus edulis</name>
    <name type="common">Blue mussel</name>
    <dbReference type="NCBI Taxonomy" id="6550"/>
    <lineage>
        <taxon>Eukaryota</taxon>
        <taxon>Metazoa</taxon>
        <taxon>Spiralia</taxon>
        <taxon>Lophotrochozoa</taxon>
        <taxon>Mollusca</taxon>
        <taxon>Bivalvia</taxon>
        <taxon>Autobranchia</taxon>
        <taxon>Pteriomorphia</taxon>
        <taxon>Mytilida</taxon>
        <taxon>Mytiloidea</taxon>
        <taxon>Mytilidae</taxon>
        <taxon>Mytilinae</taxon>
        <taxon>Mytilus</taxon>
    </lineage>
</organism>
<feature type="domain" description="Condensation" evidence="4">
    <location>
        <begin position="309"/>
        <end position="698"/>
    </location>
</feature>
<keyword evidence="2" id="KW-0597">Phosphoprotein</keyword>
<dbReference type="Gene3D" id="3.30.559.30">
    <property type="entry name" value="Nonribosomal peptide synthetase, condensation domain"/>
    <property type="match status" value="1"/>
</dbReference>
<sequence>MDVLKPKVLGTWNLHLISRKYPLDYFVMHSSMTSVMGNIGQSNYGAANAFMDCLAHYRRLNGLSGQSINWGPLDVGMLKDGENIEEIFKKQGYFPLDVSDIIKCLQKSLHCNPIQVIFGQFDWNLIGKTMKMMKTDYAQHRFHDLYSQEKETLQNASNRAVNDELIEITEAPNHERKEKIAKVVFRTASEVFTINIDILQNETLVQDLGIDSMQFMSFVNTIYDITDVRIPTVILMSDETTFENIIEILNSEISEQSHLMPTISPVDISIVNSITPMEKMSYDAYLFNSEDPSLFSYADLEVTGRLTNPDVWKYLFNKLHAKHKALRTLFIPNQEEKRNGVRKHTMDPDEVTADFIEVQMKVLDHADKVPLDIKPYLFDPSKELPLRIMFARTTNKCIVRLVFNQLSFDLTSIWITVRSISDIVKSKSSDVHQILDKDIAVLYEQKFQSQKDKIIRFWKHQTPAVVAPMSFKGISGIKLNPNHFDFARVSVDQTIALQLTQFMKKQNLRLFDVVVSLYQILLSVELEIKTVSLFGTIDMRIHFPDLKETICRFTNPVPFYANIDHTEDVSSFLGNNKLTIAGVIENSLLPFDNIVKFLTNTNPVDVFRHQIIMEPIKELGDYQENTDTTVKVKRVSTGNYYNETVLYVWHDLEKCQLEFELGYSTLMLEDTRARHILNMLYQFVQHAIKHPDSTTESLINLTKIDSVHTKKLMTKRVPLVKRTDVMDNRTNYTNEESIGLKDLNPHKVIGQFIKQTTHGWDHQVMLSIKEDENGRSLNWGFQEKTMTKSLSINAIEKVETTETNGECQLQMIHRVLIQ</sequence>
<dbReference type="PANTHER" id="PTHR43775:SF37">
    <property type="entry name" value="SI:DKEY-61P9.11"/>
    <property type="match status" value="1"/>
</dbReference>
<dbReference type="Gene3D" id="3.40.50.720">
    <property type="entry name" value="NAD(P)-binding Rossmann-like Domain"/>
    <property type="match status" value="1"/>
</dbReference>
<dbReference type="EMBL" id="CAJPWZ010002772">
    <property type="protein sequence ID" value="CAG2245478.1"/>
    <property type="molecule type" value="Genomic_DNA"/>
</dbReference>
<dbReference type="OrthoDB" id="6144587at2759"/>
<keyword evidence="1" id="KW-0596">Phosphopantetheine</keyword>
<evidence type="ECO:0000259" key="4">
    <source>
        <dbReference type="Pfam" id="PF00668"/>
    </source>
</evidence>